<dbReference type="AlphaFoldDB" id="A0A9E7M8G6"/>
<organism evidence="1 2">
    <name type="scientific">Thermococcus argininiproducens</name>
    <dbReference type="NCBI Taxonomy" id="2866384"/>
    <lineage>
        <taxon>Archaea</taxon>
        <taxon>Methanobacteriati</taxon>
        <taxon>Methanobacteriota</taxon>
        <taxon>Thermococci</taxon>
        <taxon>Thermococcales</taxon>
        <taxon>Thermococcaceae</taxon>
        <taxon>Thermococcus</taxon>
    </lineage>
</organism>
<dbReference type="InterPro" id="IPR005489">
    <property type="entry name" value="DUF257"/>
</dbReference>
<protein>
    <submittedName>
        <fullName evidence="1">DUF257 domain-containing protein</fullName>
    </submittedName>
</protein>
<dbReference type="Gene3D" id="3.40.50.11570">
    <property type="entry name" value="Protein of unknown function DUF257"/>
    <property type="match status" value="1"/>
</dbReference>
<keyword evidence="2" id="KW-1185">Reference proteome</keyword>
<evidence type="ECO:0000313" key="2">
    <source>
        <dbReference type="Proteomes" id="UP001056425"/>
    </source>
</evidence>
<gene>
    <name evidence="1" type="ORF">K1720_07240</name>
</gene>
<evidence type="ECO:0000313" key="1">
    <source>
        <dbReference type="EMBL" id="USG99325.1"/>
    </source>
</evidence>
<sequence>MWEILDKIKPGEIVLVEYSSNMNPTRILHEIIKWAKSKEYQVLITDMYNLVELHTYRMKMEGLDMEVLNWAKIIEIGRHEPTVGEVIKFIPVDRELLALLAEYKEVYEEFVNKNFTVVLFFGLERYMLFKNEVVSFVSILERFLGDTRRISIYFVNRDVLTNISPDPLPLLEELATTIMKFQKGTKKIKFTINKALNPELEGYEEYC</sequence>
<dbReference type="KEGG" id="thei:K1720_07240"/>
<proteinExistence type="predicted"/>
<accession>A0A9E7M8G6</accession>
<dbReference type="GeneID" id="72778129"/>
<dbReference type="EMBL" id="CP080572">
    <property type="protein sequence ID" value="USG99325.1"/>
    <property type="molecule type" value="Genomic_DNA"/>
</dbReference>
<dbReference type="Proteomes" id="UP001056425">
    <property type="component" value="Chromosome"/>
</dbReference>
<dbReference type="RefSeq" id="WP_251948064.1">
    <property type="nucleotide sequence ID" value="NZ_CP080572.1"/>
</dbReference>
<dbReference type="Pfam" id="PF03192">
    <property type="entry name" value="DUF257"/>
    <property type="match status" value="1"/>
</dbReference>
<reference evidence="1 2" key="1">
    <citation type="submission" date="2021-08" db="EMBL/GenBank/DDBJ databases">
        <title>Thermococcus onnuriiensis IOH2.</title>
        <authorList>
            <person name="Park Y.-J."/>
        </authorList>
    </citation>
    <scope>NUCLEOTIDE SEQUENCE [LARGE SCALE GENOMIC DNA]</scope>
    <source>
        <strain evidence="1 2">IOH2</strain>
    </source>
</reference>
<name>A0A9E7M8G6_9EURY</name>